<keyword evidence="1" id="KW-1133">Transmembrane helix</keyword>
<protein>
    <submittedName>
        <fullName evidence="3">Peptidase_M13_N domain-containing protein</fullName>
    </submittedName>
</protein>
<dbReference type="PROSITE" id="PS51885">
    <property type="entry name" value="NEPRILYSIN"/>
    <property type="match status" value="1"/>
</dbReference>
<keyword evidence="1" id="KW-0812">Transmembrane</keyword>
<evidence type="ECO:0000313" key="2">
    <source>
        <dbReference type="Proteomes" id="UP000035680"/>
    </source>
</evidence>
<keyword evidence="2" id="KW-1185">Reference proteome</keyword>
<dbReference type="InterPro" id="IPR024079">
    <property type="entry name" value="MetalloPept_cat_dom_sf"/>
</dbReference>
<dbReference type="InterPro" id="IPR000718">
    <property type="entry name" value="Peptidase_M13"/>
</dbReference>
<proteinExistence type="predicted"/>
<organism evidence="2 3">
    <name type="scientific">Strongyloides venezuelensis</name>
    <name type="common">Threadworm</name>
    <dbReference type="NCBI Taxonomy" id="75913"/>
    <lineage>
        <taxon>Eukaryota</taxon>
        <taxon>Metazoa</taxon>
        <taxon>Ecdysozoa</taxon>
        <taxon>Nematoda</taxon>
        <taxon>Chromadorea</taxon>
        <taxon>Rhabditida</taxon>
        <taxon>Tylenchina</taxon>
        <taxon>Panagrolaimomorpha</taxon>
        <taxon>Strongyloidoidea</taxon>
        <taxon>Strongyloididae</taxon>
        <taxon>Strongyloides</taxon>
    </lineage>
</organism>
<feature type="transmembrane region" description="Helical" evidence="1">
    <location>
        <begin position="66"/>
        <end position="91"/>
    </location>
</feature>
<name>A0A0K0G4W9_STRVS</name>
<dbReference type="Gene3D" id="1.10.1380.10">
    <property type="entry name" value="Neutral endopeptidase , domain2"/>
    <property type="match status" value="1"/>
</dbReference>
<dbReference type="GO" id="GO:0006508">
    <property type="term" value="P:proteolysis"/>
    <property type="evidence" value="ECO:0007669"/>
    <property type="project" value="InterPro"/>
</dbReference>
<dbReference type="WBParaSite" id="SVE_1978100.1">
    <property type="protein sequence ID" value="SVE_1978100.1"/>
    <property type="gene ID" value="SVE_1978100"/>
</dbReference>
<accession>A0A0K0G4W9</accession>
<dbReference type="Proteomes" id="UP000035680">
    <property type="component" value="Unassembled WGS sequence"/>
</dbReference>
<evidence type="ECO:0000313" key="3">
    <source>
        <dbReference type="WBParaSite" id="SVE_1978100.1"/>
    </source>
</evidence>
<dbReference type="GO" id="GO:0004222">
    <property type="term" value="F:metalloendopeptidase activity"/>
    <property type="evidence" value="ECO:0007669"/>
    <property type="project" value="InterPro"/>
</dbReference>
<dbReference type="SUPFAM" id="SSF55486">
    <property type="entry name" value="Metalloproteases ('zincins'), catalytic domain"/>
    <property type="match status" value="1"/>
</dbReference>
<evidence type="ECO:0000256" key="1">
    <source>
        <dbReference type="SAM" id="Phobius"/>
    </source>
</evidence>
<reference evidence="2" key="1">
    <citation type="submission" date="2014-07" db="EMBL/GenBank/DDBJ databases">
        <authorList>
            <person name="Martin A.A"/>
            <person name="De Silva N."/>
        </authorList>
    </citation>
    <scope>NUCLEOTIDE SEQUENCE</scope>
</reference>
<sequence length="751" mass="87983">MIWPITCIQIKLPFYYAIVVVMGRNNLITDISSNIPYSKLQEKIESEKKSEFHKYIIKNKRKSSKCIYGIQFFFALIISTMIVAYFTIYILHPFQYYPRNHYSKVKTKYDDKENLFLFDMFDSFEHHKTCDPISDYKCKLNGDEGFWKNTTFMLKKYLYKKGGKDVPLKKTVHLIFDKCLKQTLVLDNKVKHIKQSLNSIHRATDIAFYLSDKSILKDKFYSRNVITDTIGLLDRIFDSKILFSSKLVYTENIRNKSERITSIKTLYKISPTIDHFDYSQKDENLRKIGEVLKTFGIGNKTYIDVAANEIISIDQMLNDRANPVSVKNILIDLNTAKVRWSSLNFEDYFLRITSGNVDSMAHVNSRSFQFIIKDVNFFDQLEILFSTGVINQVTLGNYVLYKFIVERMQMPGFTREIDCTRLIANTLPLLTLKIYNNELNNYESDVLEDIAEDHVEYTTEALEIIATTVNNFTLVDKHLVANKIQNMRVLIGAPRWIFNDNHLIKYHEGLDINENDEFNDIIYKLREFSLFKMQESLYKEQLVDEYLYVHQKISANRIYYCPITNTLMIPSSALLSLREDYDSIHAKNNLFNAKIALELAKIFTHIDNGFYINKLIPKIGKEYGPVTRCMHGRLTDLTDIQFVTSIEIEESIRYVAAIQIAYVAYKNIQLEEETIFKNNKYHINIDKKTKQRQNQLFFDEILPLYCQIPNEYLRGFIANSLLGFIPYQATYECSSTKTIGTCNLWTSFYKL</sequence>
<keyword evidence="1" id="KW-0472">Membrane</keyword>
<dbReference type="AlphaFoldDB" id="A0A0K0G4W9"/>
<reference evidence="3" key="2">
    <citation type="submission" date="2015-08" db="UniProtKB">
        <authorList>
            <consortium name="WormBaseParasite"/>
        </authorList>
    </citation>
    <scope>IDENTIFICATION</scope>
</reference>
<dbReference type="InterPro" id="IPR042089">
    <property type="entry name" value="Peptidase_M13_dom_2"/>
</dbReference>
<dbReference type="Gene3D" id="3.40.390.10">
    <property type="entry name" value="Collagenase (Catalytic Domain)"/>
    <property type="match status" value="1"/>
</dbReference>